<keyword evidence="1" id="KW-0812">Transmembrane</keyword>
<evidence type="ECO:0000256" key="1">
    <source>
        <dbReference type="SAM" id="Phobius"/>
    </source>
</evidence>
<feature type="non-terminal residue" evidence="2">
    <location>
        <position position="1"/>
    </location>
</feature>
<feature type="transmembrane region" description="Helical" evidence="1">
    <location>
        <begin position="27"/>
        <end position="44"/>
    </location>
</feature>
<comment type="caution">
    <text evidence="2">The sequence shown here is derived from an EMBL/GenBank/DDBJ whole genome shotgun (WGS) entry which is preliminary data.</text>
</comment>
<proteinExistence type="predicted"/>
<sequence length="72" mass="8383">FPLRTARFGIFSDISQFSSLDYQIPHVYLLPSLFFWILLPLYLAELNLRSHHSESANLLGTSDCPRNRLEED</sequence>
<dbReference type="Proteomes" id="UP000541444">
    <property type="component" value="Unassembled WGS sequence"/>
</dbReference>
<keyword evidence="3" id="KW-1185">Reference proteome</keyword>
<protein>
    <submittedName>
        <fullName evidence="2">Uncharacterized protein</fullName>
    </submittedName>
</protein>
<dbReference type="AlphaFoldDB" id="A0A7J7NDN8"/>
<reference evidence="2 3" key="1">
    <citation type="journal article" date="2020" name="IScience">
        <title>Genome Sequencing of the Endangered Kingdonia uniflora (Circaeasteraceae, Ranunculales) Reveals Potential Mechanisms of Evolutionary Specialization.</title>
        <authorList>
            <person name="Sun Y."/>
            <person name="Deng T."/>
            <person name="Zhang A."/>
            <person name="Moore M.J."/>
            <person name="Landis J.B."/>
            <person name="Lin N."/>
            <person name="Zhang H."/>
            <person name="Zhang X."/>
            <person name="Huang J."/>
            <person name="Zhang X."/>
            <person name="Sun H."/>
            <person name="Wang H."/>
        </authorList>
    </citation>
    <scope>NUCLEOTIDE SEQUENCE [LARGE SCALE GENOMIC DNA]</scope>
    <source>
        <strain evidence="2">TB1705</strain>
        <tissue evidence="2">Leaf</tissue>
    </source>
</reference>
<organism evidence="2 3">
    <name type="scientific">Kingdonia uniflora</name>
    <dbReference type="NCBI Taxonomy" id="39325"/>
    <lineage>
        <taxon>Eukaryota</taxon>
        <taxon>Viridiplantae</taxon>
        <taxon>Streptophyta</taxon>
        <taxon>Embryophyta</taxon>
        <taxon>Tracheophyta</taxon>
        <taxon>Spermatophyta</taxon>
        <taxon>Magnoliopsida</taxon>
        <taxon>Ranunculales</taxon>
        <taxon>Circaeasteraceae</taxon>
        <taxon>Kingdonia</taxon>
    </lineage>
</organism>
<accession>A0A7J7NDN8</accession>
<keyword evidence="1" id="KW-0472">Membrane</keyword>
<name>A0A7J7NDN8_9MAGN</name>
<gene>
    <name evidence="2" type="ORF">GIB67_000748</name>
</gene>
<evidence type="ECO:0000313" key="2">
    <source>
        <dbReference type="EMBL" id="KAF6165164.1"/>
    </source>
</evidence>
<dbReference type="EMBL" id="JACGCM010000859">
    <property type="protein sequence ID" value="KAF6165164.1"/>
    <property type="molecule type" value="Genomic_DNA"/>
</dbReference>
<evidence type="ECO:0000313" key="3">
    <source>
        <dbReference type="Proteomes" id="UP000541444"/>
    </source>
</evidence>
<keyword evidence="1" id="KW-1133">Transmembrane helix</keyword>